<evidence type="ECO:0000313" key="6">
    <source>
        <dbReference type="Proteomes" id="UP001296943"/>
    </source>
</evidence>
<evidence type="ECO:0000259" key="4">
    <source>
        <dbReference type="SMART" id="SM00984"/>
    </source>
</evidence>
<evidence type="ECO:0000256" key="2">
    <source>
        <dbReference type="ARBA" id="ARBA00023027"/>
    </source>
</evidence>
<dbReference type="SUPFAM" id="SSF52413">
    <property type="entry name" value="UDP-glucose/GDP-mannose dehydrogenase C-terminal domain"/>
    <property type="match status" value="1"/>
</dbReference>
<dbReference type="InterPro" id="IPR008927">
    <property type="entry name" value="6-PGluconate_DH-like_C_sf"/>
</dbReference>
<protein>
    <submittedName>
        <fullName evidence="5">UDP-N-acetyl-D-glucosamine dehydrogenase</fullName>
        <ecNumber evidence="5">1.1.1.136</ecNumber>
    </submittedName>
</protein>
<dbReference type="Pfam" id="PF03720">
    <property type="entry name" value="UDPG_MGDP_dh_C"/>
    <property type="match status" value="1"/>
</dbReference>
<proteinExistence type="inferred from homology"/>
<comment type="caution">
    <text evidence="5">The sequence shown here is derived from an EMBL/GenBank/DDBJ whole genome shotgun (WGS) entry which is preliminary data.</text>
</comment>
<keyword evidence="1 5" id="KW-0560">Oxidoreductase</keyword>
<evidence type="ECO:0000313" key="5">
    <source>
        <dbReference type="EMBL" id="MBM7572973.1"/>
    </source>
</evidence>
<dbReference type="InterPro" id="IPR017476">
    <property type="entry name" value="UDP-Glc/GDP-Man"/>
</dbReference>
<evidence type="ECO:0000256" key="3">
    <source>
        <dbReference type="PIRNR" id="PIRNR000124"/>
    </source>
</evidence>
<dbReference type="PANTHER" id="PTHR43491">
    <property type="entry name" value="UDP-N-ACETYL-D-MANNOSAMINE DEHYDROGENASE"/>
    <property type="match status" value="1"/>
</dbReference>
<dbReference type="PIRSF" id="PIRSF500136">
    <property type="entry name" value="UDP_ManNAc_DH"/>
    <property type="match status" value="1"/>
</dbReference>
<dbReference type="PIRSF" id="PIRSF000124">
    <property type="entry name" value="UDPglc_GDPman_dh"/>
    <property type="match status" value="1"/>
</dbReference>
<comment type="similarity">
    <text evidence="3">Belongs to the UDP-glucose/GDP-mannose dehydrogenase family.</text>
</comment>
<dbReference type="Pfam" id="PF03721">
    <property type="entry name" value="UDPG_MGDP_dh_N"/>
    <property type="match status" value="1"/>
</dbReference>
<dbReference type="Gene3D" id="3.40.50.720">
    <property type="entry name" value="NAD(P)-binding Rossmann-like Domain"/>
    <property type="match status" value="2"/>
</dbReference>
<dbReference type="RefSeq" id="WP_204501643.1">
    <property type="nucleotide sequence ID" value="NZ_JAFBDR010000024.1"/>
</dbReference>
<dbReference type="EMBL" id="JAFBDR010000024">
    <property type="protein sequence ID" value="MBM7572973.1"/>
    <property type="molecule type" value="Genomic_DNA"/>
</dbReference>
<dbReference type="EC" id="1.1.1.136" evidence="5"/>
<reference evidence="5 6" key="1">
    <citation type="submission" date="2021-01" db="EMBL/GenBank/DDBJ databases">
        <title>Genomic Encyclopedia of Type Strains, Phase IV (KMG-IV): sequencing the most valuable type-strain genomes for metagenomic binning, comparative biology and taxonomic classification.</title>
        <authorList>
            <person name="Goeker M."/>
        </authorList>
    </citation>
    <scope>NUCLEOTIDE SEQUENCE [LARGE SCALE GENOMIC DNA]</scope>
    <source>
        <strain evidence="5 6">DSM 23711</strain>
    </source>
</reference>
<organism evidence="5 6">
    <name type="scientific">Aquibacillus albus</name>
    <dbReference type="NCBI Taxonomy" id="1168171"/>
    <lineage>
        <taxon>Bacteria</taxon>
        <taxon>Bacillati</taxon>
        <taxon>Bacillota</taxon>
        <taxon>Bacilli</taxon>
        <taxon>Bacillales</taxon>
        <taxon>Bacillaceae</taxon>
        <taxon>Aquibacillus</taxon>
    </lineage>
</organism>
<dbReference type="SUPFAM" id="SSF48179">
    <property type="entry name" value="6-phosphogluconate dehydrogenase C-terminal domain-like"/>
    <property type="match status" value="1"/>
</dbReference>
<dbReference type="InterPro" id="IPR036220">
    <property type="entry name" value="UDP-Glc/GDP-Man_DH_C_sf"/>
</dbReference>
<dbReference type="InterPro" id="IPR001732">
    <property type="entry name" value="UDP-Glc/GDP-Man_DH_N"/>
</dbReference>
<dbReference type="SUPFAM" id="SSF51735">
    <property type="entry name" value="NAD(P)-binding Rossmann-fold domains"/>
    <property type="match status" value="1"/>
</dbReference>
<gene>
    <name evidence="5" type="ORF">JOC48_003521</name>
</gene>
<dbReference type="SMART" id="SM00984">
    <property type="entry name" value="UDPG_MGDP_dh_C"/>
    <property type="match status" value="1"/>
</dbReference>
<evidence type="ECO:0000256" key="1">
    <source>
        <dbReference type="ARBA" id="ARBA00023002"/>
    </source>
</evidence>
<dbReference type="NCBIfam" id="TIGR03026">
    <property type="entry name" value="NDP-sugDHase"/>
    <property type="match status" value="1"/>
</dbReference>
<dbReference type="InterPro" id="IPR014026">
    <property type="entry name" value="UDP-Glc/GDP-Man_DH_dimer"/>
</dbReference>
<accession>A0ABS2N4E6</accession>
<feature type="domain" description="UDP-glucose/GDP-mannose dehydrogenase C-terminal" evidence="4">
    <location>
        <begin position="331"/>
        <end position="427"/>
    </location>
</feature>
<dbReference type="InterPro" id="IPR014027">
    <property type="entry name" value="UDP-Glc/GDP-Man_DH_C"/>
</dbReference>
<sequence length="452" mass="50783">MGYFEQLSQKIEMKKANIGVIGMGYVGLPLAVEMVRVGFSVCGIDLNEGKIKSLKEGNSYINDISDQDLQECLDTNRFFPTNNYAIVKELDAISICVPTPLSENQDPDTSYITSVIESIKPYMKKGILVTLESTTYPGTTEELILKEFKRMGYEPGSDIFLCYSPERVDPGNQSFHTNNVPKVMGGITEKCNQVGELLYSNYIEKVVPVSSPKVAEMSKLLENTFRSVNIAFVNEIAMMCERMDIDVWEVIDAAATKPFGFMKFQPGPGIGGHCIPLDPMYLSWKAKGFRFYSKFIDLAQSINNNMPDVVVGKTSQALNIYGKSINSSRILILGMAYKPNISDLRESPGLYLYELYKENGAEVDYYDPHAHSFIDDDGFIIHSISYSKDQLKQYDCLVLVTNHSDFDYDELANLGVPIVDTRNAFKDYDQPHIHKLGTTSKVNKKQNEFIAL</sequence>
<dbReference type="GO" id="GO:0047004">
    <property type="term" value="F:UDP-N-acetylglucosamine 6-dehydrogenase activity"/>
    <property type="evidence" value="ECO:0007669"/>
    <property type="project" value="UniProtKB-EC"/>
</dbReference>
<name>A0ABS2N4E6_9BACI</name>
<dbReference type="Proteomes" id="UP001296943">
    <property type="component" value="Unassembled WGS sequence"/>
</dbReference>
<keyword evidence="2" id="KW-0520">NAD</keyword>
<dbReference type="Pfam" id="PF00984">
    <property type="entry name" value="UDPG_MGDP_dh"/>
    <property type="match status" value="1"/>
</dbReference>
<dbReference type="PANTHER" id="PTHR43491:SF1">
    <property type="entry name" value="UDP-N-ACETYL-D-MANNOSAMINE DEHYDROGENASE"/>
    <property type="match status" value="1"/>
</dbReference>
<dbReference type="InterPro" id="IPR028359">
    <property type="entry name" value="UDP_ManNAc/GlcNAc_DH"/>
</dbReference>
<keyword evidence="6" id="KW-1185">Reference proteome</keyword>
<dbReference type="InterPro" id="IPR036291">
    <property type="entry name" value="NAD(P)-bd_dom_sf"/>
</dbReference>